<accession>A0A0V0H3X3</accession>
<dbReference type="InterPro" id="IPR036397">
    <property type="entry name" value="RNaseH_sf"/>
</dbReference>
<dbReference type="GO" id="GO:0015074">
    <property type="term" value="P:DNA integration"/>
    <property type="evidence" value="ECO:0007669"/>
    <property type="project" value="InterPro"/>
</dbReference>
<dbReference type="InterPro" id="IPR012337">
    <property type="entry name" value="RNaseH-like_sf"/>
</dbReference>
<dbReference type="InterPro" id="IPR001584">
    <property type="entry name" value="Integrase_cat-core"/>
</dbReference>
<dbReference type="Pfam" id="PF00665">
    <property type="entry name" value="rve"/>
    <property type="match status" value="1"/>
</dbReference>
<protein>
    <submittedName>
        <fullName evidence="2">Putative ovule protein</fullName>
    </submittedName>
</protein>
<name>A0A0V0H3X3_SOLCH</name>
<dbReference type="AlphaFoldDB" id="A0A0V0H3X3"/>
<dbReference type="SUPFAM" id="SSF53098">
    <property type="entry name" value="Ribonuclease H-like"/>
    <property type="match status" value="1"/>
</dbReference>
<proteinExistence type="predicted"/>
<dbReference type="EMBL" id="GEDG01025640">
    <property type="protein sequence ID" value="JAP15106.1"/>
    <property type="molecule type" value="Transcribed_RNA"/>
</dbReference>
<dbReference type="InterPro" id="IPR039537">
    <property type="entry name" value="Retrotran_Ty1/copia-like"/>
</dbReference>
<dbReference type="PROSITE" id="PS50994">
    <property type="entry name" value="INTEGRASE"/>
    <property type="match status" value="1"/>
</dbReference>
<organism evidence="2">
    <name type="scientific">Solanum chacoense</name>
    <name type="common">Chaco potato</name>
    <dbReference type="NCBI Taxonomy" id="4108"/>
    <lineage>
        <taxon>Eukaryota</taxon>
        <taxon>Viridiplantae</taxon>
        <taxon>Streptophyta</taxon>
        <taxon>Embryophyta</taxon>
        <taxon>Tracheophyta</taxon>
        <taxon>Spermatophyta</taxon>
        <taxon>Magnoliopsida</taxon>
        <taxon>eudicotyledons</taxon>
        <taxon>Gunneridae</taxon>
        <taxon>Pentapetalae</taxon>
        <taxon>asterids</taxon>
        <taxon>lamiids</taxon>
        <taxon>Solanales</taxon>
        <taxon>Solanaceae</taxon>
        <taxon>Solanoideae</taxon>
        <taxon>Solaneae</taxon>
        <taxon>Solanum</taxon>
    </lineage>
</organism>
<dbReference type="Gene3D" id="3.30.420.10">
    <property type="entry name" value="Ribonuclease H-like superfamily/Ribonuclease H"/>
    <property type="match status" value="1"/>
</dbReference>
<dbReference type="GO" id="GO:0003676">
    <property type="term" value="F:nucleic acid binding"/>
    <property type="evidence" value="ECO:0007669"/>
    <property type="project" value="InterPro"/>
</dbReference>
<dbReference type="PANTHER" id="PTHR42648:SF31">
    <property type="entry name" value="RNA-DIRECTED DNA POLYMERASE"/>
    <property type="match status" value="1"/>
</dbReference>
<sequence length="172" mass="19722">MKGISSIPVTFSPKQPFFCPICPMARQSRLPFPQKSHTTSSIFELLHVDLWGPYQTTTHDNFRYFITLLDDFSKSTWTHLLSSKSNALHIIKAFVLMVENQFQTTIKTIRSGNGLEFTNNESIMFFHNKGIIHQKSCPYTPQQNGVVERKHKYILETARAPFSIKTPSEILG</sequence>
<feature type="domain" description="Integrase catalytic" evidence="1">
    <location>
        <begin position="29"/>
        <end position="172"/>
    </location>
</feature>
<reference evidence="2" key="1">
    <citation type="submission" date="2015-12" db="EMBL/GenBank/DDBJ databases">
        <title>Gene expression during late stages of embryo sac development: a critical building block for successful pollen-pistil interactions.</title>
        <authorList>
            <person name="Liu Y."/>
            <person name="Joly V."/>
            <person name="Sabar M."/>
            <person name="Matton D.P."/>
        </authorList>
    </citation>
    <scope>NUCLEOTIDE SEQUENCE</scope>
</reference>
<evidence type="ECO:0000313" key="2">
    <source>
        <dbReference type="EMBL" id="JAP15106.1"/>
    </source>
</evidence>
<evidence type="ECO:0000259" key="1">
    <source>
        <dbReference type="PROSITE" id="PS50994"/>
    </source>
</evidence>
<dbReference type="PANTHER" id="PTHR42648">
    <property type="entry name" value="TRANSPOSASE, PUTATIVE-RELATED"/>
    <property type="match status" value="1"/>
</dbReference>